<keyword evidence="1" id="KW-0472">Membrane</keyword>
<feature type="transmembrane region" description="Helical" evidence="1">
    <location>
        <begin position="62"/>
        <end position="85"/>
    </location>
</feature>
<dbReference type="HOGENOM" id="CLU_1308070_0_0_9"/>
<feature type="transmembrane region" description="Helical" evidence="1">
    <location>
        <begin position="91"/>
        <end position="113"/>
    </location>
</feature>
<sequence length="210" mass="23602">MHILLILLVGIVTLFVAAALIQTIRRRRPDEAVVLDGLKLNIVSRGMKLSPAQVKKDGRLKVGFLGAGLVILTGTLVATLITGMTLTLSSIFLLIWLPVYSLLVIKVPMLLLTREAWVVDERRFPFEAIKCIEAEPVSVGHEMRGMFDESWAYVAVTIHPRKKWSKKALFCVHQDDYEQLKDIARSQSRDYPWEETGTWQKTDGANGSLT</sequence>
<protein>
    <recommendedName>
        <fullName evidence="4">DUF5673 domain-containing protein</fullName>
    </recommendedName>
</protein>
<reference evidence="2" key="1">
    <citation type="submission" date="2009-10" db="EMBL/GenBank/DDBJ databases">
        <title>Complete sequence of Bacillus selenitireducens MLS10.</title>
        <authorList>
            <consortium name="US DOE Joint Genome Institute"/>
            <person name="Lucas S."/>
            <person name="Copeland A."/>
            <person name="Lapidus A."/>
            <person name="Glavina del Rio T."/>
            <person name="Dalin E."/>
            <person name="Tice H."/>
            <person name="Bruce D."/>
            <person name="Goodwin L."/>
            <person name="Pitluck S."/>
            <person name="Sims D."/>
            <person name="Brettin T."/>
            <person name="Detter J.C."/>
            <person name="Han C."/>
            <person name="Larimer F."/>
            <person name="Land M."/>
            <person name="Hauser L."/>
            <person name="Kyrpides N."/>
            <person name="Ovchinnikova G."/>
            <person name="Stolz J."/>
        </authorList>
    </citation>
    <scope>NUCLEOTIDE SEQUENCE [LARGE SCALE GENOMIC DNA]</scope>
    <source>
        <strain evidence="2">MLS10</strain>
    </source>
</reference>
<evidence type="ECO:0000313" key="3">
    <source>
        <dbReference type="Proteomes" id="UP000000271"/>
    </source>
</evidence>
<name>D6XWQ5_BACIE</name>
<dbReference type="STRING" id="439292.Bsel_0357"/>
<dbReference type="OrthoDB" id="2901231at2"/>
<dbReference type="KEGG" id="bse:Bsel_0357"/>
<dbReference type="Proteomes" id="UP000000271">
    <property type="component" value="Chromosome"/>
</dbReference>
<feature type="transmembrane region" description="Helical" evidence="1">
    <location>
        <begin position="6"/>
        <end position="24"/>
    </location>
</feature>
<gene>
    <name evidence="2" type="ordered locus">Bsel_0357</name>
</gene>
<organism evidence="2 3">
    <name type="scientific">Bacillus selenitireducens (strain ATCC 700615 / DSM 15326 / MLS10)</name>
    <dbReference type="NCBI Taxonomy" id="439292"/>
    <lineage>
        <taxon>Bacteria</taxon>
        <taxon>Bacillati</taxon>
        <taxon>Bacillota</taxon>
        <taxon>Bacilli</taxon>
        <taxon>Bacillales</taxon>
        <taxon>Bacillaceae</taxon>
        <taxon>Salisediminibacterium</taxon>
    </lineage>
</organism>
<keyword evidence="1" id="KW-0812">Transmembrane</keyword>
<evidence type="ECO:0000256" key="1">
    <source>
        <dbReference type="SAM" id="Phobius"/>
    </source>
</evidence>
<dbReference type="RefSeq" id="WP_013171326.1">
    <property type="nucleotide sequence ID" value="NC_014219.1"/>
</dbReference>
<keyword evidence="1" id="KW-1133">Transmembrane helix</keyword>
<accession>D6XWQ5</accession>
<keyword evidence="3" id="KW-1185">Reference proteome</keyword>
<evidence type="ECO:0008006" key="4">
    <source>
        <dbReference type="Google" id="ProtNLM"/>
    </source>
</evidence>
<dbReference type="EMBL" id="CP001791">
    <property type="protein sequence ID" value="ADH97897.1"/>
    <property type="molecule type" value="Genomic_DNA"/>
</dbReference>
<proteinExistence type="predicted"/>
<evidence type="ECO:0000313" key="2">
    <source>
        <dbReference type="EMBL" id="ADH97897.1"/>
    </source>
</evidence>
<dbReference type="AlphaFoldDB" id="D6XWQ5"/>